<protein>
    <submittedName>
        <fullName evidence="2">Uncharacterized protein</fullName>
    </submittedName>
</protein>
<proteinExistence type="predicted"/>
<keyword evidence="3" id="KW-1185">Reference proteome</keyword>
<gene>
    <name evidence="2" type="ORF">K505DRAFT_154711</name>
</gene>
<accession>A0A6A6WQ64</accession>
<organism evidence="2 3">
    <name type="scientific">Melanomma pulvis-pyrius CBS 109.77</name>
    <dbReference type="NCBI Taxonomy" id="1314802"/>
    <lineage>
        <taxon>Eukaryota</taxon>
        <taxon>Fungi</taxon>
        <taxon>Dikarya</taxon>
        <taxon>Ascomycota</taxon>
        <taxon>Pezizomycotina</taxon>
        <taxon>Dothideomycetes</taxon>
        <taxon>Pleosporomycetidae</taxon>
        <taxon>Pleosporales</taxon>
        <taxon>Melanommataceae</taxon>
        <taxon>Melanomma</taxon>
    </lineage>
</organism>
<dbReference type="AlphaFoldDB" id="A0A6A6WQ64"/>
<feature type="compositionally biased region" description="Polar residues" evidence="1">
    <location>
        <begin position="1"/>
        <end position="10"/>
    </location>
</feature>
<evidence type="ECO:0000313" key="2">
    <source>
        <dbReference type="EMBL" id="KAF2786068.1"/>
    </source>
</evidence>
<reference evidence="2" key="1">
    <citation type="journal article" date="2020" name="Stud. Mycol.">
        <title>101 Dothideomycetes genomes: a test case for predicting lifestyles and emergence of pathogens.</title>
        <authorList>
            <person name="Haridas S."/>
            <person name="Albert R."/>
            <person name="Binder M."/>
            <person name="Bloem J."/>
            <person name="Labutti K."/>
            <person name="Salamov A."/>
            <person name="Andreopoulos B."/>
            <person name="Baker S."/>
            <person name="Barry K."/>
            <person name="Bills G."/>
            <person name="Bluhm B."/>
            <person name="Cannon C."/>
            <person name="Castanera R."/>
            <person name="Culley D."/>
            <person name="Daum C."/>
            <person name="Ezra D."/>
            <person name="Gonzalez J."/>
            <person name="Henrissat B."/>
            <person name="Kuo A."/>
            <person name="Liang C."/>
            <person name="Lipzen A."/>
            <person name="Lutzoni F."/>
            <person name="Magnuson J."/>
            <person name="Mondo S."/>
            <person name="Nolan M."/>
            <person name="Ohm R."/>
            <person name="Pangilinan J."/>
            <person name="Park H.-J."/>
            <person name="Ramirez L."/>
            <person name="Alfaro M."/>
            <person name="Sun H."/>
            <person name="Tritt A."/>
            <person name="Yoshinaga Y."/>
            <person name="Zwiers L.-H."/>
            <person name="Turgeon B."/>
            <person name="Goodwin S."/>
            <person name="Spatafora J."/>
            <person name="Crous P."/>
            <person name="Grigoriev I."/>
        </authorList>
    </citation>
    <scope>NUCLEOTIDE SEQUENCE</scope>
    <source>
        <strain evidence="2">CBS 109.77</strain>
    </source>
</reference>
<evidence type="ECO:0000256" key="1">
    <source>
        <dbReference type="SAM" id="MobiDB-lite"/>
    </source>
</evidence>
<dbReference type="EMBL" id="MU002560">
    <property type="protein sequence ID" value="KAF2786068.1"/>
    <property type="molecule type" value="Genomic_DNA"/>
</dbReference>
<dbReference type="OrthoDB" id="3781412at2759"/>
<feature type="region of interest" description="Disordered" evidence="1">
    <location>
        <begin position="1"/>
        <end position="57"/>
    </location>
</feature>
<dbReference type="Proteomes" id="UP000799757">
    <property type="component" value="Unassembled WGS sequence"/>
</dbReference>
<sequence>MCLFTSTPTVDRTRGVLDPPRYSSRYSAHPHDPGVVRLPRGSTSSYHHRHSSTSLRDSGRIVEYRESRPREIGYHEEPRSTRRSVSVVRERDVARGSRGSFAGDVVEERRSVRRVGY</sequence>
<evidence type="ECO:0000313" key="3">
    <source>
        <dbReference type="Proteomes" id="UP000799757"/>
    </source>
</evidence>
<name>A0A6A6WQ64_9PLEO</name>